<dbReference type="Proteomes" id="UP000184526">
    <property type="component" value="Unassembled WGS sequence"/>
</dbReference>
<dbReference type="Pfam" id="PF03802">
    <property type="entry name" value="CitX"/>
    <property type="match status" value="1"/>
</dbReference>
<evidence type="ECO:0000256" key="3">
    <source>
        <dbReference type="ARBA" id="ARBA00022695"/>
    </source>
</evidence>
<protein>
    <recommendedName>
        <fullName evidence="1">citrate lyase holo-[acyl-carrier protein] synthase</fullName>
        <ecNumber evidence="1">2.7.7.61</ecNumber>
    </recommendedName>
</protein>
<evidence type="ECO:0000313" key="5">
    <source>
        <dbReference type="EMBL" id="SHH90394.1"/>
    </source>
</evidence>
<dbReference type="GO" id="GO:0050519">
    <property type="term" value="F:holo-citrate lyase synthase activity"/>
    <property type="evidence" value="ECO:0007669"/>
    <property type="project" value="UniProtKB-EC"/>
</dbReference>
<name>A0A1M5WTE6_9CLOT</name>
<keyword evidence="3" id="KW-0548">Nucleotidyltransferase</keyword>
<keyword evidence="6" id="KW-1185">Reference proteome</keyword>
<accession>A0A1M5WTE6</accession>
<evidence type="ECO:0000256" key="4">
    <source>
        <dbReference type="ARBA" id="ARBA00048574"/>
    </source>
</evidence>
<organism evidence="5 6">
    <name type="scientific">Clostridium collagenovorans DSM 3089</name>
    <dbReference type="NCBI Taxonomy" id="1121306"/>
    <lineage>
        <taxon>Bacteria</taxon>
        <taxon>Bacillati</taxon>
        <taxon>Bacillota</taxon>
        <taxon>Clostridia</taxon>
        <taxon>Eubacteriales</taxon>
        <taxon>Clostridiaceae</taxon>
        <taxon>Clostridium</taxon>
    </lineage>
</organism>
<evidence type="ECO:0000256" key="1">
    <source>
        <dbReference type="ARBA" id="ARBA00012524"/>
    </source>
</evidence>
<dbReference type="InterPro" id="IPR005551">
    <property type="entry name" value="CitX"/>
</dbReference>
<dbReference type="EC" id="2.7.7.61" evidence="1"/>
<gene>
    <name evidence="5" type="ORF">SAMN02745196_01832</name>
</gene>
<dbReference type="AlphaFoldDB" id="A0A1M5WTE6"/>
<comment type="catalytic activity">
    <reaction evidence="4">
        <text>apo-[citrate lyase ACP] + 2'-(5''-triphospho-alpha-D-ribosyl)-3'-dephospho-CoA = holo-[citrate lyase ACP] + diphosphate</text>
        <dbReference type="Rhea" id="RHEA:16333"/>
        <dbReference type="Rhea" id="RHEA-COMP:10157"/>
        <dbReference type="Rhea" id="RHEA-COMP:10158"/>
        <dbReference type="ChEBI" id="CHEBI:29999"/>
        <dbReference type="ChEBI" id="CHEBI:33019"/>
        <dbReference type="ChEBI" id="CHEBI:61378"/>
        <dbReference type="ChEBI" id="CHEBI:82683"/>
        <dbReference type="EC" id="2.7.7.61"/>
    </reaction>
</comment>
<reference evidence="5 6" key="1">
    <citation type="submission" date="2016-11" db="EMBL/GenBank/DDBJ databases">
        <authorList>
            <person name="Jaros S."/>
            <person name="Januszkiewicz K."/>
            <person name="Wedrychowicz H."/>
        </authorList>
    </citation>
    <scope>NUCLEOTIDE SEQUENCE [LARGE SCALE GENOMIC DNA]</scope>
    <source>
        <strain evidence="5 6">DSM 3089</strain>
    </source>
</reference>
<dbReference type="EMBL" id="FQXP01000006">
    <property type="protein sequence ID" value="SHH90394.1"/>
    <property type="molecule type" value="Genomic_DNA"/>
</dbReference>
<dbReference type="STRING" id="1121306.SAMN02745196_01832"/>
<dbReference type="RefSeq" id="WP_072831718.1">
    <property type="nucleotide sequence ID" value="NZ_FQXP01000006.1"/>
</dbReference>
<dbReference type="OrthoDB" id="3196716at2"/>
<sequence length="168" mass="19724">MKGLERILEAREKRVELQRQLQEEYKLPMLVLRANMPGIDKDNEISNNIVEFINELILEILNEKIIYTTFINEGEGPIIIHVVDLDSKELKGMAISIEETHQLGRCVDIDVYDENSCGISRRDLGYSARRCFLCDEEAHICVRSRKHNIEDVIKFIENKYEQYCKYRS</sequence>
<keyword evidence="2" id="KW-0808">Transferase</keyword>
<dbReference type="NCBIfam" id="TIGR03124">
    <property type="entry name" value="citrate_citX"/>
    <property type="match status" value="1"/>
</dbReference>
<proteinExistence type="predicted"/>
<dbReference type="GO" id="GO:0051191">
    <property type="term" value="P:prosthetic group biosynthetic process"/>
    <property type="evidence" value="ECO:0007669"/>
    <property type="project" value="InterPro"/>
</dbReference>
<evidence type="ECO:0000256" key="2">
    <source>
        <dbReference type="ARBA" id="ARBA00022679"/>
    </source>
</evidence>
<evidence type="ECO:0000313" key="6">
    <source>
        <dbReference type="Proteomes" id="UP000184526"/>
    </source>
</evidence>